<gene>
    <name evidence="1" type="ORF">OLC1_LOCUS13372</name>
</gene>
<protein>
    <submittedName>
        <fullName evidence="1">OLC1v1003110C1</fullName>
    </submittedName>
</protein>
<reference evidence="1" key="1">
    <citation type="submission" date="2023-03" db="EMBL/GenBank/DDBJ databases">
        <authorList>
            <person name="Julca I."/>
        </authorList>
    </citation>
    <scope>NUCLEOTIDE SEQUENCE</scope>
</reference>
<organism evidence="1 2">
    <name type="scientific">Oldenlandia corymbosa var. corymbosa</name>
    <dbReference type="NCBI Taxonomy" id="529605"/>
    <lineage>
        <taxon>Eukaryota</taxon>
        <taxon>Viridiplantae</taxon>
        <taxon>Streptophyta</taxon>
        <taxon>Embryophyta</taxon>
        <taxon>Tracheophyta</taxon>
        <taxon>Spermatophyta</taxon>
        <taxon>Magnoliopsida</taxon>
        <taxon>eudicotyledons</taxon>
        <taxon>Gunneridae</taxon>
        <taxon>Pentapetalae</taxon>
        <taxon>asterids</taxon>
        <taxon>lamiids</taxon>
        <taxon>Gentianales</taxon>
        <taxon>Rubiaceae</taxon>
        <taxon>Rubioideae</taxon>
        <taxon>Spermacoceae</taxon>
        <taxon>Hedyotis-Oldenlandia complex</taxon>
        <taxon>Oldenlandia</taxon>
    </lineage>
</organism>
<dbReference type="InterPro" id="IPR025322">
    <property type="entry name" value="PADRE_dom"/>
</dbReference>
<proteinExistence type="predicted"/>
<dbReference type="EMBL" id="OX459121">
    <property type="protein sequence ID" value="CAI9104442.1"/>
    <property type="molecule type" value="Genomic_DNA"/>
</dbReference>
<dbReference type="PANTHER" id="PTHR33052">
    <property type="entry name" value="DUF4228 DOMAIN PROTEIN-RELATED"/>
    <property type="match status" value="1"/>
</dbReference>
<evidence type="ECO:0000313" key="1">
    <source>
        <dbReference type="EMBL" id="CAI9104442.1"/>
    </source>
</evidence>
<dbReference type="Proteomes" id="UP001161247">
    <property type="component" value="Chromosome 4"/>
</dbReference>
<accession>A0AAV1DCP2</accession>
<keyword evidence="2" id="KW-1185">Reference proteome</keyword>
<dbReference type="AlphaFoldDB" id="A0AAV1DCP2"/>
<sequence length="151" mass="16298">MGICVSCHTTSPGGSFLNLPSAAQVIHWNGRLQELWQPTKAEEILTQNPDFFLCCSEAMNVDSVPGEMAKDEVLQLGQLYFLIPVPKINQPFSLQDLCTLAVKGSKALNCNPGTGRSAAFQMSAILPDQSSPLARFCAGTLAEFPKKAINL</sequence>
<dbReference type="Pfam" id="PF14009">
    <property type="entry name" value="PADRE"/>
    <property type="match status" value="1"/>
</dbReference>
<name>A0AAV1DCP2_OLDCO</name>
<evidence type="ECO:0000313" key="2">
    <source>
        <dbReference type="Proteomes" id="UP001161247"/>
    </source>
</evidence>